<dbReference type="GO" id="GO:0006508">
    <property type="term" value="P:proteolysis"/>
    <property type="evidence" value="ECO:0007669"/>
    <property type="project" value="UniProtKB-KW"/>
</dbReference>
<evidence type="ECO:0000256" key="8">
    <source>
        <dbReference type="ARBA" id="ARBA00022723"/>
    </source>
</evidence>
<feature type="chain" id="PRO_5020661697" description="Aminopeptidase N" evidence="12">
    <location>
        <begin position="19"/>
        <end position="547"/>
    </location>
</feature>
<evidence type="ECO:0000256" key="10">
    <source>
        <dbReference type="ARBA" id="ARBA00022833"/>
    </source>
</evidence>
<comment type="catalytic activity">
    <reaction evidence="1">
        <text>Release of an N-terminal amino acid, Xaa-|-Yaa- from a peptide, amide or arylamide. Xaa is preferably Ala, but may be most amino acids including Pro (slow action). When a terminal hydrophobic residue is followed by a prolyl residue, the two may be released as an intact Xaa-Pro dipeptide.</text>
        <dbReference type="EC" id="3.4.11.2"/>
    </reaction>
</comment>
<dbReference type="PANTHER" id="PTHR11533:SF174">
    <property type="entry name" value="PUROMYCIN-SENSITIVE AMINOPEPTIDASE-RELATED"/>
    <property type="match status" value="1"/>
</dbReference>
<evidence type="ECO:0000259" key="14">
    <source>
        <dbReference type="Pfam" id="PF17900"/>
    </source>
</evidence>
<keyword evidence="11" id="KW-0482">Metalloprotease</keyword>
<dbReference type="PRINTS" id="PR00756">
    <property type="entry name" value="ALADIPTASE"/>
</dbReference>
<dbReference type="GO" id="GO:0043171">
    <property type="term" value="P:peptide catabolic process"/>
    <property type="evidence" value="ECO:0007669"/>
    <property type="project" value="TreeGrafter"/>
</dbReference>
<evidence type="ECO:0000256" key="4">
    <source>
        <dbReference type="ARBA" id="ARBA00012564"/>
    </source>
</evidence>
<evidence type="ECO:0000256" key="2">
    <source>
        <dbReference type="ARBA" id="ARBA00001947"/>
    </source>
</evidence>
<keyword evidence="9" id="KW-0378">Hydrolase</keyword>
<dbReference type="GO" id="GO:0016020">
    <property type="term" value="C:membrane"/>
    <property type="evidence" value="ECO:0007669"/>
    <property type="project" value="TreeGrafter"/>
</dbReference>
<keyword evidence="16" id="KW-1185">Reference proteome</keyword>
<reference evidence="15 16" key="1">
    <citation type="submission" date="2019-03" db="EMBL/GenBank/DDBJ databases">
        <authorList>
            <person name="Kim M.K.M."/>
        </authorList>
    </citation>
    <scope>NUCLEOTIDE SEQUENCE [LARGE SCALE GENOMIC DNA]</scope>
    <source>
        <strain evidence="15 16">17J68-15</strain>
    </source>
</reference>
<dbReference type="Gene3D" id="1.10.390.10">
    <property type="entry name" value="Neutral Protease Domain 2"/>
    <property type="match status" value="1"/>
</dbReference>
<evidence type="ECO:0000256" key="9">
    <source>
        <dbReference type="ARBA" id="ARBA00022801"/>
    </source>
</evidence>
<proteinExistence type="inferred from homology"/>
<dbReference type="GO" id="GO:0005615">
    <property type="term" value="C:extracellular space"/>
    <property type="evidence" value="ECO:0007669"/>
    <property type="project" value="TreeGrafter"/>
</dbReference>
<protein>
    <recommendedName>
        <fullName evidence="5">Aminopeptidase N</fullName>
        <ecNumber evidence="4">3.4.11.2</ecNumber>
    </recommendedName>
</protein>
<evidence type="ECO:0000256" key="11">
    <source>
        <dbReference type="ARBA" id="ARBA00023049"/>
    </source>
</evidence>
<dbReference type="AlphaFoldDB" id="A0A4R4DXZ4"/>
<keyword evidence="6" id="KW-0031">Aminopeptidase</keyword>
<evidence type="ECO:0000256" key="1">
    <source>
        <dbReference type="ARBA" id="ARBA00000098"/>
    </source>
</evidence>
<dbReference type="Gene3D" id="2.60.40.1730">
    <property type="entry name" value="tricorn interacting facor f3 domain"/>
    <property type="match status" value="1"/>
</dbReference>
<dbReference type="CDD" id="cd09603">
    <property type="entry name" value="M1_APN_like"/>
    <property type="match status" value="1"/>
</dbReference>
<evidence type="ECO:0000256" key="6">
    <source>
        <dbReference type="ARBA" id="ARBA00022438"/>
    </source>
</evidence>
<sequence length="547" mass="61951">MLKKLLSLLFLLPLLVTAQDIDVQHYAFAIRLFDSTDRIEGETYLDIRFPGGNRSFALDLVGKKANGKGMTVQQFNGYNVASWKQEGDRILVELKEGINNQDAYRFQVRYSGIPADGLIISKNKWGDRTFFADNWPNRAHHWIPCNDRPDDKASFEFRVTVPAPYTVISNGAAEQDKDADDPEKWAAGPRHYYYVERTPQPTKVMVIGAARFAVKTFEDSPQGIPVSAWVYPQDSSKGFYDYAVAPSILKFFSSYIAPFPYSKLANVQSKTIFGGMENASAIFYAEESVTGDRKWEDVIAHEIAHQWFGDMASEKSFAHLWLSEGFATYFTNLYIEHKYGTDSMRKRLQDDRRKIIGFVAANPTRAVVDSTQNLMSLLNANSYDKGGWVLHMLRQEVGDTAFQTIIRKYYETYKGSNAETRDLQRIASEVSGKPMDTFFNQWLYRGGIPSLYFSKKVKEGKVLIEVAQKTREPFSFTLEVGLLDNSGKLTLHRIPVSERQTTIKLETGNRSGIKVLVDPNTSLLFQESAEKGNYFRVRKGAGPGSVN</sequence>
<feature type="domain" description="Aminopeptidase N-like N-terminal" evidence="14">
    <location>
        <begin position="25"/>
        <end position="184"/>
    </location>
</feature>
<dbReference type="Proteomes" id="UP000295164">
    <property type="component" value="Unassembled WGS sequence"/>
</dbReference>
<dbReference type="RefSeq" id="WP_131853374.1">
    <property type="nucleotide sequence ID" value="NZ_SKFH01000033.1"/>
</dbReference>
<evidence type="ECO:0000256" key="5">
    <source>
        <dbReference type="ARBA" id="ARBA00015611"/>
    </source>
</evidence>
<dbReference type="InterPro" id="IPR050344">
    <property type="entry name" value="Peptidase_M1_aminopeptidases"/>
</dbReference>
<evidence type="ECO:0000259" key="13">
    <source>
        <dbReference type="Pfam" id="PF01433"/>
    </source>
</evidence>
<feature type="domain" description="Peptidase M1 membrane alanine aminopeptidase" evidence="13">
    <location>
        <begin position="243"/>
        <end position="442"/>
    </location>
</feature>
<keyword evidence="10" id="KW-0862">Zinc</keyword>
<keyword evidence="7" id="KW-0645">Protease</keyword>
<comment type="cofactor">
    <cofactor evidence="2">
        <name>Zn(2+)</name>
        <dbReference type="ChEBI" id="CHEBI:29105"/>
    </cofactor>
</comment>
<comment type="caution">
    <text evidence="15">The sequence shown here is derived from an EMBL/GenBank/DDBJ whole genome shotgun (WGS) entry which is preliminary data.</text>
</comment>
<evidence type="ECO:0000256" key="12">
    <source>
        <dbReference type="SAM" id="SignalP"/>
    </source>
</evidence>
<organism evidence="15 16">
    <name type="scientific">Flaviaesturariibacter aridisoli</name>
    <dbReference type="NCBI Taxonomy" id="2545761"/>
    <lineage>
        <taxon>Bacteria</taxon>
        <taxon>Pseudomonadati</taxon>
        <taxon>Bacteroidota</taxon>
        <taxon>Chitinophagia</taxon>
        <taxon>Chitinophagales</taxon>
        <taxon>Chitinophagaceae</taxon>
        <taxon>Flaviaestuariibacter</taxon>
    </lineage>
</organism>
<dbReference type="GO" id="GO:0016285">
    <property type="term" value="F:alanyl aminopeptidase activity"/>
    <property type="evidence" value="ECO:0007669"/>
    <property type="project" value="UniProtKB-EC"/>
</dbReference>
<accession>A0A4R4DXZ4</accession>
<dbReference type="PANTHER" id="PTHR11533">
    <property type="entry name" value="PROTEASE M1 ZINC METALLOPROTEASE"/>
    <property type="match status" value="1"/>
</dbReference>
<dbReference type="InterPro" id="IPR027268">
    <property type="entry name" value="Peptidase_M4/M1_CTD_sf"/>
</dbReference>
<evidence type="ECO:0000313" key="15">
    <source>
        <dbReference type="EMBL" id="TCZ67742.1"/>
    </source>
</evidence>
<dbReference type="GO" id="GO:0042277">
    <property type="term" value="F:peptide binding"/>
    <property type="evidence" value="ECO:0007669"/>
    <property type="project" value="TreeGrafter"/>
</dbReference>
<dbReference type="SUPFAM" id="SSF63737">
    <property type="entry name" value="Leukotriene A4 hydrolase N-terminal domain"/>
    <property type="match status" value="1"/>
</dbReference>
<keyword evidence="12" id="KW-0732">Signal</keyword>
<comment type="similarity">
    <text evidence="3">Belongs to the peptidase M1 family.</text>
</comment>
<name>A0A4R4DXZ4_9BACT</name>
<dbReference type="EMBL" id="SKFH01000033">
    <property type="protein sequence ID" value="TCZ67742.1"/>
    <property type="molecule type" value="Genomic_DNA"/>
</dbReference>
<evidence type="ECO:0000313" key="16">
    <source>
        <dbReference type="Proteomes" id="UP000295164"/>
    </source>
</evidence>
<dbReference type="InterPro" id="IPR045357">
    <property type="entry name" value="Aminopeptidase_N-like_N"/>
</dbReference>
<dbReference type="GO" id="GO:0008270">
    <property type="term" value="F:zinc ion binding"/>
    <property type="evidence" value="ECO:0007669"/>
    <property type="project" value="InterPro"/>
</dbReference>
<dbReference type="Pfam" id="PF17900">
    <property type="entry name" value="Peptidase_M1_N"/>
    <property type="match status" value="1"/>
</dbReference>
<dbReference type="InterPro" id="IPR042097">
    <property type="entry name" value="Aminopeptidase_N-like_N_sf"/>
</dbReference>
<dbReference type="GO" id="GO:0070006">
    <property type="term" value="F:metalloaminopeptidase activity"/>
    <property type="evidence" value="ECO:0007669"/>
    <property type="project" value="TreeGrafter"/>
</dbReference>
<evidence type="ECO:0000256" key="3">
    <source>
        <dbReference type="ARBA" id="ARBA00010136"/>
    </source>
</evidence>
<dbReference type="InterPro" id="IPR001930">
    <property type="entry name" value="Peptidase_M1"/>
</dbReference>
<dbReference type="SUPFAM" id="SSF55486">
    <property type="entry name" value="Metalloproteases ('zincins'), catalytic domain"/>
    <property type="match status" value="1"/>
</dbReference>
<dbReference type="EC" id="3.4.11.2" evidence="4"/>
<dbReference type="OrthoDB" id="100605at2"/>
<dbReference type="InterPro" id="IPR014782">
    <property type="entry name" value="Peptidase_M1_dom"/>
</dbReference>
<dbReference type="Pfam" id="PF01433">
    <property type="entry name" value="Peptidase_M1"/>
    <property type="match status" value="1"/>
</dbReference>
<gene>
    <name evidence="15" type="ORF">E0486_15385</name>
</gene>
<keyword evidence="8" id="KW-0479">Metal-binding</keyword>
<evidence type="ECO:0000256" key="7">
    <source>
        <dbReference type="ARBA" id="ARBA00022670"/>
    </source>
</evidence>
<feature type="signal peptide" evidence="12">
    <location>
        <begin position="1"/>
        <end position="18"/>
    </location>
</feature>
<dbReference type="GO" id="GO:0005737">
    <property type="term" value="C:cytoplasm"/>
    <property type="evidence" value="ECO:0007669"/>
    <property type="project" value="TreeGrafter"/>
</dbReference>